<accession>A0A9X3DCF7</accession>
<evidence type="ECO:0000256" key="1">
    <source>
        <dbReference type="ARBA" id="ARBA00004651"/>
    </source>
</evidence>
<keyword evidence="5 8" id="KW-1133">Transmembrane helix</keyword>
<dbReference type="Pfam" id="PF09594">
    <property type="entry name" value="GT87"/>
    <property type="match status" value="1"/>
</dbReference>
<keyword evidence="10" id="KW-1185">Reference proteome</keyword>
<keyword evidence="4 8" id="KW-0812">Transmembrane</keyword>
<dbReference type="RefSeq" id="WP_010602551.1">
    <property type="nucleotide sequence ID" value="NZ_JAPJUH010000003.1"/>
</dbReference>
<sequence>MALLRQNFFNNNRVVLSIWVLITLIFVVDSWATHRFNNYLIFENTFRNLLKEQSLYAAYPNFHNDTNHYGPVFSILIAPFAMLHNWIGLLFWNLFNCIVLFKAIQTLPLSTEKKVIIGYIAIPCLIESMLNQQFNATAGALMILSYTQINKKQGFWSAMCIVLGTFVKLYGVVGLVFFFFSKQKTKFIGWLVFWSIVFFLLPMLFASPQFVARSYIDWKNSLIEKNLSNIMGAAGDISIMGFFRKLLHIRQLSNLLFIAIGSLLFLLPFRFIHLYKNKKFQLMILSSVLLFPVLFSTGAEDCTYIISIAAVGLWYVFEQNRSAKNVLLPVLLFITCNFPLLLFPVFAKSHPLSLSVLSLPYFLVWLRVLYLATQVGHETIEENEAEMVTA</sequence>
<dbReference type="GO" id="GO:0016758">
    <property type="term" value="F:hexosyltransferase activity"/>
    <property type="evidence" value="ECO:0007669"/>
    <property type="project" value="InterPro"/>
</dbReference>
<reference evidence="9" key="1">
    <citation type="submission" date="2022-11" db="EMBL/GenBank/DDBJ databases">
        <authorList>
            <person name="Graham C."/>
            <person name="Newman J.D."/>
        </authorList>
    </citation>
    <scope>NUCLEOTIDE SEQUENCE</scope>
    <source>
        <strain evidence="9">DSM 19486</strain>
    </source>
</reference>
<protein>
    <submittedName>
        <fullName evidence="9">Glycosyltransferase family 87 protein</fullName>
    </submittedName>
</protein>
<feature type="transmembrane region" description="Helical" evidence="8">
    <location>
        <begin position="154"/>
        <end position="180"/>
    </location>
</feature>
<evidence type="ECO:0000313" key="9">
    <source>
        <dbReference type="EMBL" id="MCX3265082.1"/>
    </source>
</evidence>
<evidence type="ECO:0000256" key="5">
    <source>
        <dbReference type="ARBA" id="ARBA00022989"/>
    </source>
</evidence>
<evidence type="ECO:0000256" key="2">
    <source>
        <dbReference type="ARBA" id="ARBA00022475"/>
    </source>
</evidence>
<dbReference type="EMBL" id="JAPJUH010000003">
    <property type="protein sequence ID" value="MCX3265082.1"/>
    <property type="molecule type" value="Genomic_DNA"/>
</dbReference>
<dbReference type="GO" id="GO:0005886">
    <property type="term" value="C:plasma membrane"/>
    <property type="evidence" value="ECO:0007669"/>
    <property type="project" value="UniProtKB-SubCell"/>
</dbReference>
<evidence type="ECO:0000313" key="10">
    <source>
        <dbReference type="Proteomes" id="UP001142592"/>
    </source>
</evidence>
<name>A0A9X3DCF7_9SPHI</name>
<evidence type="ECO:0000256" key="6">
    <source>
        <dbReference type="ARBA" id="ARBA00023136"/>
    </source>
</evidence>
<evidence type="ECO:0000256" key="4">
    <source>
        <dbReference type="ARBA" id="ARBA00022692"/>
    </source>
</evidence>
<dbReference type="AlphaFoldDB" id="A0A9X3DCF7"/>
<comment type="caution">
    <text evidence="9">The sequence shown here is derived from an EMBL/GenBank/DDBJ whole genome shotgun (WGS) entry which is preliminary data.</text>
</comment>
<comment type="subcellular location">
    <subcellularLocation>
        <location evidence="1">Cell membrane</location>
        <topology evidence="1">Multi-pass membrane protein</topology>
    </subcellularLocation>
</comment>
<comment type="similarity">
    <text evidence="7">Belongs to the glycosyltransferase 87 family.</text>
</comment>
<evidence type="ECO:0000256" key="3">
    <source>
        <dbReference type="ARBA" id="ARBA00022679"/>
    </source>
</evidence>
<proteinExistence type="inferred from homology"/>
<evidence type="ECO:0000256" key="7">
    <source>
        <dbReference type="ARBA" id="ARBA00024033"/>
    </source>
</evidence>
<dbReference type="Proteomes" id="UP001142592">
    <property type="component" value="Unassembled WGS sequence"/>
</dbReference>
<evidence type="ECO:0000256" key="8">
    <source>
        <dbReference type="SAM" id="Phobius"/>
    </source>
</evidence>
<feature type="transmembrane region" description="Helical" evidence="8">
    <location>
        <begin position="326"/>
        <end position="346"/>
    </location>
</feature>
<feature type="transmembrane region" description="Helical" evidence="8">
    <location>
        <begin position="187"/>
        <end position="206"/>
    </location>
</feature>
<gene>
    <name evidence="9" type="ORF">OQZ29_10010</name>
</gene>
<feature type="transmembrane region" description="Helical" evidence="8">
    <location>
        <begin position="72"/>
        <end position="95"/>
    </location>
</feature>
<feature type="transmembrane region" description="Helical" evidence="8">
    <location>
        <begin position="352"/>
        <end position="370"/>
    </location>
</feature>
<keyword evidence="3" id="KW-0808">Transferase</keyword>
<feature type="transmembrane region" description="Helical" evidence="8">
    <location>
        <begin position="293"/>
        <end position="317"/>
    </location>
</feature>
<feature type="transmembrane region" description="Helical" evidence="8">
    <location>
        <begin position="255"/>
        <end position="273"/>
    </location>
</feature>
<dbReference type="InterPro" id="IPR018584">
    <property type="entry name" value="GT87"/>
</dbReference>
<keyword evidence="2" id="KW-1003">Cell membrane</keyword>
<organism evidence="9 10">
    <name type="scientific">Pedobacter agri</name>
    <dbReference type="NCBI Taxonomy" id="454586"/>
    <lineage>
        <taxon>Bacteria</taxon>
        <taxon>Pseudomonadati</taxon>
        <taxon>Bacteroidota</taxon>
        <taxon>Sphingobacteriia</taxon>
        <taxon>Sphingobacteriales</taxon>
        <taxon>Sphingobacteriaceae</taxon>
        <taxon>Pedobacter</taxon>
    </lineage>
</organism>
<keyword evidence="6 8" id="KW-0472">Membrane</keyword>
<feature type="transmembrane region" description="Helical" evidence="8">
    <location>
        <begin position="12"/>
        <end position="32"/>
    </location>
</feature>